<dbReference type="AlphaFoldDB" id="A0A371FM12"/>
<evidence type="ECO:0000256" key="1">
    <source>
        <dbReference type="SAM" id="Phobius"/>
    </source>
</evidence>
<dbReference type="EMBL" id="QJKJ01008555">
    <property type="protein sequence ID" value="RDX79385.1"/>
    <property type="molecule type" value="Genomic_DNA"/>
</dbReference>
<accession>A0A371FM12</accession>
<comment type="caution">
    <text evidence="2">The sequence shown here is derived from an EMBL/GenBank/DDBJ whole genome shotgun (WGS) entry which is preliminary data.</text>
</comment>
<keyword evidence="3" id="KW-1185">Reference proteome</keyword>
<feature type="non-terminal residue" evidence="2">
    <location>
        <position position="1"/>
    </location>
</feature>
<feature type="transmembrane region" description="Helical" evidence="1">
    <location>
        <begin position="123"/>
        <end position="145"/>
    </location>
</feature>
<reference evidence="2" key="1">
    <citation type="submission" date="2018-05" db="EMBL/GenBank/DDBJ databases">
        <title>Draft genome of Mucuna pruriens seed.</title>
        <authorList>
            <person name="Nnadi N.E."/>
            <person name="Vos R."/>
            <person name="Hasami M.H."/>
            <person name="Devisetty U.K."/>
            <person name="Aguiy J.C."/>
        </authorList>
    </citation>
    <scope>NUCLEOTIDE SEQUENCE [LARGE SCALE GENOMIC DNA]</scope>
    <source>
        <strain evidence="2">JCA_2017</strain>
    </source>
</reference>
<keyword evidence="1" id="KW-0812">Transmembrane</keyword>
<keyword evidence="1" id="KW-0472">Membrane</keyword>
<proteinExistence type="predicted"/>
<feature type="transmembrane region" description="Helical" evidence="1">
    <location>
        <begin position="241"/>
        <end position="262"/>
    </location>
</feature>
<evidence type="ECO:0000313" key="2">
    <source>
        <dbReference type="EMBL" id="RDX79385.1"/>
    </source>
</evidence>
<evidence type="ECO:0000313" key="3">
    <source>
        <dbReference type="Proteomes" id="UP000257109"/>
    </source>
</evidence>
<sequence>MDIQTHLGKFEHLLVDFANLMPFATGLQPDAVYNQILSSPIIPTFDIVSEQLLHLSTLHAFGDFATPSNDFGALASHCVNHGGWGGNCGDGRSGCRCNYCNYYDLVEAKCRTKAKEQSIWPRLTTYLAYYCLFVFQSFSLGPWILDFGASDHMTSNKSFFFHLSILNALLLVTLANANSLALLITLSFFLITLINVPDRRLEQDISLEDYINFHYWLHESQLPPFILLISTLDVLRLVESIQLYVISILSHLLMIFLVVLGCS</sequence>
<keyword evidence="1" id="KW-1133">Transmembrane helix</keyword>
<protein>
    <submittedName>
        <fullName evidence="2">Uncharacterized protein</fullName>
    </submittedName>
</protein>
<name>A0A371FM12_MUCPR</name>
<feature type="transmembrane region" description="Helical" evidence="1">
    <location>
        <begin position="165"/>
        <end position="194"/>
    </location>
</feature>
<gene>
    <name evidence="2" type="ORF">CR513_40200</name>
</gene>
<organism evidence="2 3">
    <name type="scientific">Mucuna pruriens</name>
    <name type="common">Velvet bean</name>
    <name type="synonym">Dolichos pruriens</name>
    <dbReference type="NCBI Taxonomy" id="157652"/>
    <lineage>
        <taxon>Eukaryota</taxon>
        <taxon>Viridiplantae</taxon>
        <taxon>Streptophyta</taxon>
        <taxon>Embryophyta</taxon>
        <taxon>Tracheophyta</taxon>
        <taxon>Spermatophyta</taxon>
        <taxon>Magnoliopsida</taxon>
        <taxon>eudicotyledons</taxon>
        <taxon>Gunneridae</taxon>
        <taxon>Pentapetalae</taxon>
        <taxon>rosids</taxon>
        <taxon>fabids</taxon>
        <taxon>Fabales</taxon>
        <taxon>Fabaceae</taxon>
        <taxon>Papilionoideae</taxon>
        <taxon>50 kb inversion clade</taxon>
        <taxon>NPAAA clade</taxon>
        <taxon>indigoferoid/millettioid clade</taxon>
        <taxon>Phaseoleae</taxon>
        <taxon>Mucuna</taxon>
    </lineage>
</organism>
<dbReference type="Proteomes" id="UP000257109">
    <property type="component" value="Unassembled WGS sequence"/>
</dbReference>